<keyword evidence="4" id="KW-1185">Reference proteome</keyword>
<name>A0A0A7PBH1_9SPHN</name>
<organism evidence="3 4">
    <name type="scientific">Sphingopyxis fribergensis</name>
    <dbReference type="NCBI Taxonomy" id="1515612"/>
    <lineage>
        <taxon>Bacteria</taxon>
        <taxon>Pseudomonadati</taxon>
        <taxon>Pseudomonadota</taxon>
        <taxon>Alphaproteobacteria</taxon>
        <taxon>Sphingomonadales</taxon>
        <taxon>Sphingomonadaceae</taxon>
        <taxon>Sphingopyxis</taxon>
    </lineage>
</organism>
<evidence type="ECO:0000313" key="3">
    <source>
        <dbReference type="EMBL" id="AJA07446.1"/>
    </source>
</evidence>
<dbReference type="Pfam" id="PF17289">
    <property type="entry name" value="Terminase_6C"/>
    <property type="match status" value="1"/>
</dbReference>
<evidence type="ECO:0000256" key="1">
    <source>
        <dbReference type="ARBA" id="ARBA00022612"/>
    </source>
</evidence>
<dbReference type="STRING" id="1515612.SKP52_02555"/>
<dbReference type="Gene3D" id="3.30.420.240">
    <property type="match status" value="1"/>
</dbReference>
<dbReference type="EMBL" id="CP009122">
    <property type="protein sequence ID" value="AJA07446.1"/>
    <property type="molecule type" value="Genomic_DNA"/>
</dbReference>
<feature type="domain" description="Terminase large subunit gp17-like C-terminal" evidence="2">
    <location>
        <begin position="341"/>
        <end position="486"/>
    </location>
</feature>
<dbReference type="RefSeq" id="WP_228383797.1">
    <property type="nucleotide sequence ID" value="NZ_CP009122.1"/>
</dbReference>
<reference evidence="3 4" key="1">
    <citation type="journal article" date="2015" name="Int. J. Syst. Evol. Microbiol.">
        <title>Description of Sphingopyxis fribergensis sp. nov. - a soil bacterium with the ability to degrade styrene and phenylacetic acid.</title>
        <authorList>
            <person name="Oelschlagel M."/>
            <person name="Ruckert C."/>
            <person name="Kalinowski J."/>
            <person name="Schmidt G."/>
            <person name="Schlomann M."/>
            <person name="Tischler D."/>
        </authorList>
    </citation>
    <scope>NUCLEOTIDE SEQUENCE [LARGE SCALE GENOMIC DNA]</scope>
    <source>
        <strain evidence="3 4">Kp5.2</strain>
    </source>
</reference>
<gene>
    <name evidence="3" type="ORF">SKP52_02555</name>
</gene>
<dbReference type="InterPro" id="IPR006517">
    <property type="entry name" value="Phage_terminase_lsu-like_C"/>
</dbReference>
<dbReference type="Proteomes" id="UP000030907">
    <property type="component" value="Chromosome"/>
</dbReference>
<protein>
    <submittedName>
        <fullName evidence="3">Phage protein</fullName>
    </submittedName>
</protein>
<dbReference type="AlphaFoldDB" id="A0A0A7PBH1"/>
<dbReference type="HOGENOM" id="CLU_028165_2_1_5"/>
<sequence>MVLTPPRSASPDDQAARVSLLAAVVAKRKREALAPGGKLLDFTRWFFPEREGMEFIEGPHHRVIGETLDRVLTGEITRLIVTIPPGYTKTEAAVVNFIAKGFHINPRARFIHATFSDDLARENSDKVLQLVGLDGYQQVRAVSVRVDSKAKDRWKTTEGGGMLAKASGGPITGFRAGYMDRTMFTGALVIDDPLKPDDAFSPTKRKTVNQRATNTFRSRLAHDDVPIIVIMQRLHSDDFAGHLLTGATGEKWHHLNLPVVINNAEEYPVEWTHGIPIQHGLPDGPLWEDKHSAEEIEVLKADAYTFASQYMQRPVSIEGALFDMEGFKWWNELPRIEYYSIYADTAQKTGERNDFSVLQLWGKAETGIYLVDQLRGKWEAPQLEQMSIAFWEKHKGKHIRGFNVEDKASGTGLIQSLRKKGIPVVGIPRDRDKYTRGLDAAPWVATGMVNLPANEEYTVALRAELQMFDGLGTGWDDQVDPLMDAIADMLAETHAQQGWIMTR</sequence>
<evidence type="ECO:0000313" key="4">
    <source>
        <dbReference type="Proteomes" id="UP000030907"/>
    </source>
</evidence>
<keyword evidence="1" id="KW-1188">Viral release from host cell</keyword>
<proteinExistence type="predicted"/>
<evidence type="ECO:0000259" key="2">
    <source>
        <dbReference type="Pfam" id="PF17289"/>
    </source>
</evidence>
<dbReference type="NCBIfam" id="TIGR01630">
    <property type="entry name" value="psiM2_ORF9"/>
    <property type="match status" value="1"/>
</dbReference>
<dbReference type="KEGG" id="sphk:SKP52_02555"/>
<dbReference type="InterPro" id="IPR035421">
    <property type="entry name" value="Terminase_6C"/>
</dbReference>
<accession>A0A0A7PBH1</accession>